<dbReference type="SMART" id="SM00320">
    <property type="entry name" value="WD40"/>
    <property type="match status" value="5"/>
</dbReference>
<dbReference type="EMBL" id="CAXAMN010009868">
    <property type="protein sequence ID" value="CAK9029982.1"/>
    <property type="molecule type" value="Genomic_DNA"/>
</dbReference>
<dbReference type="InterPro" id="IPR045160">
    <property type="entry name" value="ATG16"/>
</dbReference>
<dbReference type="InterPro" id="IPR015943">
    <property type="entry name" value="WD40/YVTN_repeat-like_dom_sf"/>
</dbReference>
<reference evidence="6 7" key="1">
    <citation type="submission" date="2024-02" db="EMBL/GenBank/DDBJ databases">
        <authorList>
            <person name="Chen Y."/>
            <person name="Shah S."/>
            <person name="Dougan E. K."/>
            <person name="Thang M."/>
            <person name="Chan C."/>
        </authorList>
    </citation>
    <scope>NUCLEOTIDE SEQUENCE [LARGE SCALE GENOMIC DNA]</scope>
</reference>
<sequence length="563" mass="61012">GGPRQIYTLPRPCESARALRPNSACSPSLRWSGGDDFMEDTGETEEVEPSEQGESDEAREAEVENIVKSPEAVEEQVEPDPPRSVRSPGGSDSASSTSRWRIDLLEQAKRRDEPYQGLLALYDQYSKCHRRLEAMDLKSGSSCSVRLGQQPAEAEKKEADPEMLQQMRQKDAEVQALQRQNHELQDELHEKEVAHAEICREATRLSQENGKLKNELEQLRDQLRQLEQAPRSPVASGAAGLAVDLIETRPPELPEHQKVRGNLQTELTCISAALQSSSSSLPRSLVAVGTSDGFVKLLDGVTGRLAVQVSVARQLPKVIDLHLAEGTGVLLAASSDQAVRVLDLQRQRLLFTLCGHRGLVSACGWLQASRAFTAGADRTVKLWDVQTGQMVRSMPCPAPVTTARAHRSSGVVVAGYADGRLSVLDQRVPGPPADAVRLHQSAQAVVGVQLSQDGNWVLSQAQDGSLCCTALGCPEPTLRLQASGALDSGPSPPAFSPDGSHILARGAACVHCWTRDGQLVYNHDLQPTVGISWDLHQAFSIHRNGHFYIWGARDEASGSTSTG</sequence>
<dbReference type="Gene3D" id="2.130.10.10">
    <property type="entry name" value="YVTN repeat-like/Quinoprotein amine dehydrogenase"/>
    <property type="match status" value="1"/>
</dbReference>
<dbReference type="InterPro" id="IPR001680">
    <property type="entry name" value="WD40_rpt"/>
</dbReference>
<gene>
    <name evidence="6" type="ORF">CCMP2556_LOCUS17697</name>
</gene>
<evidence type="ECO:0000256" key="2">
    <source>
        <dbReference type="ARBA" id="ARBA00022737"/>
    </source>
</evidence>
<organism evidence="6 7">
    <name type="scientific">Durusdinium trenchii</name>
    <dbReference type="NCBI Taxonomy" id="1381693"/>
    <lineage>
        <taxon>Eukaryota</taxon>
        <taxon>Sar</taxon>
        <taxon>Alveolata</taxon>
        <taxon>Dinophyceae</taxon>
        <taxon>Suessiales</taxon>
        <taxon>Symbiodiniaceae</taxon>
        <taxon>Durusdinium</taxon>
    </lineage>
</organism>
<dbReference type="PROSITE" id="PS50082">
    <property type="entry name" value="WD_REPEATS_2"/>
    <property type="match status" value="1"/>
</dbReference>
<dbReference type="PROSITE" id="PS00678">
    <property type="entry name" value="WD_REPEATS_1"/>
    <property type="match status" value="1"/>
</dbReference>
<proteinExistence type="predicted"/>
<feature type="compositionally biased region" description="Low complexity" evidence="5">
    <location>
        <begin position="84"/>
        <end position="98"/>
    </location>
</feature>
<keyword evidence="4" id="KW-0175">Coiled coil</keyword>
<protein>
    <recommendedName>
        <fullName evidence="8">Autophagy-related protein 16 domain-containing protein</fullName>
    </recommendedName>
</protein>
<feature type="repeat" description="WD" evidence="3">
    <location>
        <begin position="353"/>
        <end position="393"/>
    </location>
</feature>
<evidence type="ECO:0000256" key="1">
    <source>
        <dbReference type="ARBA" id="ARBA00022574"/>
    </source>
</evidence>
<feature type="non-terminal residue" evidence="6">
    <location>
        <position position="1"/>
    </location>
</feature>
<evidence type="ECO:0008006" key="8">
    <source>
        <dbReference type="Google" id="ProtNLM"/>
    </source>
</evidence>
<feature type="compositionally biased region" description="Acidic residues" evidence="5">
    <location>
        <begin position="36"/>
        <end position="55"/>
    </location>
</feature>
<evidence type="ECO:0000313" key="7">
    <source>
        <dbReference type="Proteomes" id="UP001642484"/>
    </source>
</evidence>
<keyword evidence="1 3" id="KW-0853">WD repeat</keyword>
<dbReference type="InterPro" id="IPR036322">
    <property type="entry name" value="WD40_repeat_dom_sf"/>
</dbReference>
<evidence type="ECO:0000256" key="3">
    <source>
        <dbReference type="PROSITE-ProRule" id="PRU00221"/>
    </source>
</evidence>
<dbReference type="SUPFAM" id="SSF50978">
    <property type="entry name" value="WD40 repeat-like"/>
    <property type="match status" value="1"/>
</dbReference>
<evidence type="ECO:0000256" key="5">
    <source>
        <dbReference type="SAM" id="MobiDB-lite"/>
    </source>
</evidence>
<feature type="region of interest" description="Disordered" evidence="5">
    <location>
        <begin position="15"/>
        <end position="100"/>
    </location>
</feature>
<dbReference type="PANTHER" id="PTHR19878:SF8">
    <property type="entry name" value="AUTOPHAGY-RELATED 16, ISOFORM F"/>
    <property type="match status" value="1"/>
</dbReference>
<evidence type="ECO:0000256" key="4">
    <source>
        <dbReference type="SAM" id="Coils"/>
    </source>
</evidence>
<name>A0ABP0KSV3_9DINO</name>
<dbReference type="Pfam" id="PF00400">
    <property type="entry name" value="WD40"/>
    <property type="match status" value="1"/>
</dbReference>
<accession>A0ABP0KSV3</accession>
<keyword evidence="2" id="KW-0677">Repeat</keyword>
<dbReference type="InterPro" id="IPR019775">
    <property type="entry name" value="WD40_repeat_CS"/>
</dbReference>
<evidence type="ECO:0000313" key="6">
    <source>
        <dbReference type="EMBL" id="CAK9029982.1"/>
    </source>
</evidence>
<comment type="caution">
    <text evidence="6">The sequence shown here is derived from an EMBL/GenBank/DDBJ whole genome shotgun (WGS) entry which is preliminary data.</text>
</comment>
<feature type="coiled-coil region" evidence="4">
    <location>
        <begin position="167"/>
        <end position="229"/>
    </location>
</feature>
<dbReference type="Proteomes" id="UP001642484">
    <property type="component" value="Unassembled WGS sequence"/>
</dbReference>
<dbReference type="PANTHER" id="PTHR19878">
    <property type="entry name" value="AUTOPHAGY PROTEIN 16-LIKE"/>
    <property type="match status" value="1"/>
</dbReference>
<keyword evidence="7" id="KW-1185">Reference proteome</keyword>